<dbReference type="CDD" id="cd17332">
    <property type="entry name" value="MFS_MelB_like"/>
    <property type="match status" value="1"/>
</dbReference>
<keyword evidence="2" id="KW-0812">Transmembrane</keyword>
<protein>
    <submittedName>
        <fullName evidence="3">Glycoside-pentoside-hexuronide (GPH):cation symporter</fullName>
    </submittedName>
</protein>
<name>A0ABV1RC28_9ALTE</name>
<reference evidence="3 4" key="1">
    <citation type="submission" date="2024-06" db="EMBL/GenBank/DDBJ databases">
        <authorList>
            <person name="Chen R.Y."/>
        </authorList>
    </citation>
    <scope>NUCLEOTIDE SEQUENCE [LARGE SCALE GENOMIC DNA]</scope>
    <source>
        <strain evidence="3 4">D2</strain>
    </source>
</reference>
<evidence type="ECO:0000256" key="2">
    <source>
        <dbReference type="SAM" id="Phobius"/>
    </source>
</evidence>
<dbReference type="PANTHER" id="PTHR11328">
    <property type="entry name" value="MAJOR FACILITATOR SUPERFAMILY DOMAIN-CONTAINING PROTEIN"/>
    <property type="match status" value="1"/>
</dbReference>
<keyword evidence="4" id="KW-1185">Reference proteome</keyword>
<dbReference type="InterPro" id="IPR036259">
    <property type="entry name" value="MFS_trans_sf"/>
</dbReference>
<dbReference type="RefSeq" id="WP_143870202.1">
    <property type="nucleotide sequence ID" value="NZ_CP041660.1"/>
</dbReference>
<feature type="transmembrane region" description="Helical" evidence="2">
    <location>
        <begin position="21"/>
        <end position="42"/>
    </location>
</feature>
<dbReference type="PANTHER" id="PTHR11328:SF24">
    <property type="entry name" value="MAJOR FACILITATOR SUPERFAMILY (MFS) PROFILE DOMAIN-CONTAINING PROTEIN"/>
    <property type="match status" value="1"/>
</dbReference>
<feature type="transmembrane region" description="Helical" evidence="2">
    <location>
        <begin position="274"/>
        <end position="294"/>
    </location>
</feature>
<dbReference type="InterPro" id="IPR039672">
    <property type="entry name" value="MFS_2"/>
</dbReference>
<feature type="transmembrane region" description="Helical" evidence="2">
    <location>
        <begin position="116"/>
        <end position="137"/>
    </location>
</feature>
<proteinExistence type="inferred from homology"/>
<evidence type="ECO:0000313" key="4">
    <source>
        <dbReference type="Proteomes" id="UP001467690"/>
    </source>
</evidence>
<comment type="caution">
    <text evidence="3">The sequence shown here is derived from an EMBL/GenBank/DDBJ whole genome shotgun (WGS) entry which is preliminary data.</text>
</comment>
<keyword evidence="2" id="KW-1133">Transmembrane helix</keyword>
<dbReference type="Proteomes" id="UP001467690">
    <property type="component" value="Unassembled WGS sequence"/>
</dbReference>
<gene>
    <name evidence="3" type="ORF">ABS311_01055</name>
</gene>
<feature type="transmembrane region" description="Helical" evidence="2">
    <location>
        <begin position="188"/>
        <end position="211"/>
    </location>
</feature>
<feature type="transmembrane region" description="Helical" evidence="2">
    <location>
        <begin position="328"/>
        <end position="349"/>
    </location>
</feature>
<feature type="transmembrane region" description="Helical" evidence="2">
    <location>
        <begin position="408"/>
        <end position="432"/>
    </location>
</feature>
<feature type="transmembrane region" description="Helical" evidence="2">
    <location>
        <begin position="370"/>
        <end position="396"/>
    </location>
</feature>
<feature type="transmembrane region" description="Helical" evidence="2">
    <location>
        <begin position="158"/>
        <end position="176"/>
    </location>
</feature>
<evidence type="ECO:0000313" key="3">
    <source>
        <dbReference type="EMBL" id="MER2490472.1"/>
    </source>
</evidence>
<comment type="similarity">
    <text evidence="1">Belongs to the sodium:galactoside symporter (TC 2.A.2) family.</text>
</comment>
<sequence>MYSPTSFSKARLKRLEKFGYGAGDMAVNVAYSSMMLLITYFYTDVYGLKPQDMGIMFAIVRIVDSLLTPIMGYITDNYTTRWGRYRHYFLALSVPFGLSIFLTFSTPDLDYAGKLVWAYVSYIFVTLMFTAVTIPYISVLSVMTTDKEQRLSASGYRLFMAKLAAFGVTIIVPVLATSDIWQGNTQLGFQAAMGMMSLLAIILLIFCFANVRERIVYPNVKLGFKKQIHYVLNNKLLMLLCLSCLLSTIGFMVRGAMAMYYAEYYLGGGAKLQSWFLGVNVTGSILAMIASTWLTKRICKIKLFYRSQIIAGAFSVLMYFLIAPDSIILAFILFFILSFVVDLHAPVFWSAIADAVDYGEEKDGVRVPGMAFCAVSFCQKISIGLSGIIVGILLVILDYVPQQNASVYTMQGIAFAFTIIPGVFHILVGCIMRHYRVTDRQFKQVKIANIDMQKTLSMRVAVK</sequence>
<dbReference type="NCBIfam" id="TIGR00792">
    <property type="entry name" value="gph"/>
    <property type="match status" value="1"/>
</dbReference>
<dbReference type="SUPFAM" id="SSF103473">
    <property type="entry name" value="MFS general substrate transporter"/>
    <property type="match status" value="1"/>
</dbReference>
<dbReference type="EMBL" id="JBELOE010000054">
    <property type="protein sequence ID" value="MER2490472.1"/>
    <property type="molecule type" value="Genomic_DNA"/>
</dbReference>
<dbReference type="Gene3D" id="1.20.1250.20">
    <property type="entry name" value="MFS general substrate transporter like domains"/>
    <property type="match status" value="2"/>
</dbReference>
<evidence type="ECO:0000256" key="1">
    <source>
        <dbReference type="ARBA" id="ARBA00009617"/>
    </source>
</evidence>
<organism evidence="3 4">
    <name type="scientific">Catenovulum sediminis</name>
    <dbReference type="NCBI Taxonomy" id="1740262"/>
    <lineage>
        <taxon>Bacteria</taxon>
        <taxon>Pseudomonadati</taxon>
        <taxon>Pseudomonadota</taxon>
        <taxon>Gammaproteobacteria</taxon>
        <taxon>Alteromonadales</taxon>
        <taxon>Alteromonadaceae</taxon>
        <taxon>Catenovulum</taxon>
    </lineage>
</organism>
<dbReference type="Pfam" id="PF13347">
    <property type="entry name" value="MFS_2"/>
    <property type="match status" value="1"/>
</dbReference>
<dbReference type="InterPro" id="IPR001927">
    <property type="entry name" value="Na/Gal_symport"/>
</dbReference>
<feature type="transmembrane region" description="Helical" evidence="2">
    <location>
        <begin position="303"/>
        <end position="322"/>
    </location>
</feature>
<feature type="transmembrane region" description="Helical" evidence="2">
    <location>
        <begin position="54"/>
        <end position="75"/>
    </location>
</feature>
<keyword evidence="2" id="KW-0472">Membrane</keyword>
<accession>A0ABV1RC28</accession>
<feature type="transmembrane region" description="Helical" evidence="2">
    <location>
        <begin position="87"/>
        <end position="104"/>
    </location>
</feature>
<feature type="transmembrane region" description="Helical" evidence="2">
    <location>
        <begin position="236"/>
        <end position="262"/>
    </location>
</feature>